<reference evidence="1 2" key="1">
    <citation type="submission" date="2017-02" db="EMBL/GenBank/DDBJ databases">
        <authorList>
            <person name="Peterson S.W."/>
        </authorList>
    </citation>
    <scope>NUCLEOTIDE SEQUENCE [LARGE SCALE GENOMIC DNA]</scope>
    <source>
        <strain evidence="1 2">ATCC BAA-1030</strain>
    </source>
</reference>
<organism evidence="1 2">
    <name type="scientific">Pilibacter termitis</name>
    <dbReference type="NCBI Taxonomy" id="263852"/>
    <lineage>
        <taxon>Bacteria</taxon>
        <taxon>Bacillati</taxon>
        <taxon>Bacillota</taxon>
        <taxon>Bacilli</taxon>
        <taxon>Lactobacillales</taxon>
        <taxon>Enterococcaceae</taxon>
        <taxon>Pilibacter</taxon>
    </lineage>
</organism>
<dbReference type="Proteomes" id="UP000190328">
    <property type="component" value="Unassembled WGS sequence"/>
</dbReference>
<proteinExistence type="predicted"/>
<sequence>MANTFVKLDLVETNKTLGKVMVIECHGRTRLKGFGDQEFTHYECVSEKTAIVDLYVPNAKKAVPTEFMDIIIAKGLRVVPFTYRIGQNGQVGTVLLADSVEIDKNAPKEFLESTPEVQKVVGATQETLSYLGKVADYEKTYGELLFMSAIPEYLVVNNQRTNDISHYRVTVISSEQKTKLTVNCLDTELDYTQFSRLKSKVTFENMRPTAIYDDNSSVERGGVEIAYTSDSVKLATSFVSSTPTQLKASAQNQEKK</sequence>
<protein>
    <submittedName>
        <fullName evidence="1">Uncharacterized protein</fullName>
    </submittedName>
</protein>
<dbReference type="EMBL" id="FUXI01000014">
    <property type="protein sequence ID" value="SJZ77594.1"/>
    <property type="molecule type" value="Genomic_DNA"/>
</dbReference>
<accession>A0A1T4NED7</accession>
<dbReference type="RefSeq" id="WP_078807334.1">
    <property type="nucleotide sequence ID" value="NZ_FUXI01000014.1"/>
</dbReference>
<dbReference type="InterPro" id="IPR038620">
    <property type="entry name" value="YdcP-like_sf"/>
</dbReference>
<dbReference type="AlphaFoldDB" id="A0A1T4NED7"/>
<gene>
    <name evidence="1" type="ORF">SAMN02745116_01402</name>
</gene>
<dbReference type="STRING" id="263852.SAMN02745116_01402"/>
<keyword evidence="2" id="KW-1185">Reference proteome</keyword>
<dbReference type="Gene3D" id="2.40.50.390">
    <property type="entry name" value="Conjugative transposon protein, DUF961"/>
    <property type="match status" value="1"/>
</dbReference>
<evidence type="ECO:0000313" key="1">
    <source>
        <dbReference type="EMBL" id="SJZ77594.1"/>
    </source>
</evidence>
<evidence type="ECO:0000313" key="2">
    <source>
        <dbReference type="Proteomes" id="UP000190328"/>
    </source>
</evidence>
<name>A0A1T4NED7_9ENTE</name>